<evidence type="ECO:0000313" key="1">
    <source>
        <dbReference type="EMBL" id="TFC99901.1"/>
    </source>
</evidence>
<comment type="caution">
    <text evidence="1">The sequence shown here is derived from an EMBL/GenBank/DDBJ whole genome shotgun (WGS) entry which is preliminary data.</text>
</comment>
<reference evidence="1 2" key="1">
    <citation type="submission" date="2019-03" db="EMBL/GenBank/DDBJ databases">
        <title>Genomics of glacier-inhabiting Cryobacterium strains.</title>
        <authorList>
            <person name="Liu Q."/>
            <person name="Xin Y.-H."/>
        </authorList>
    </citation>
    <scope>NUCLEOTIDE SEQUENCE [LARGE SCALE GENOMIC DNA]</scope>
    <source>
        <strain evidence="1 2">TMT2-16</strain>
    </source>
</reference>
<organism evidence="1 2">
    <name type="scientific">Cryobacterium sandaracinum</name>
    <dbReference type="NCBI Taxonomy" id="1259247"/>
    <lineage>
        <taxon>Bacteria</taxon>
        <taxon>Bacillati</taxon>
        <taxon>Actinomycetota</taxon>
        <taxon>Actinomycetes</taxon>
        <taxon>Micrococcales</taxon>
        <taxon>Microbacteriaceae</taxon>
        <taxon>Cryobacterium</taxon>
    </lineage>
</organism>
<proteinExistence type="predicted"/>
<keyword evidence="2" id="KW-1185">Reference proteome</keyword>
<sequence>MLTHTATGWLINCGGTFALIPRFTHDRPPTDASEHEIHTFGIPLVLIPGVTGQQPDSWVSVSGGWDGTKFTVDAFGAPEFDDGFTVEPANTAPGDRTPPRYDEHSRAVEGALLASGAIVSRRYLSAPDKTWRVVISAPDPDAVRESLTELHGDLLTLVQSRWTQQQYRDAGEHLAHQVELWALSTLIDQINDDGVDHIIATPRAITAEIEAWHRDLPPGLVTLKPMIRPI</sequence>
<name>A0ABY2J881_9MICO</name>
<gene>
    <name evidence="1" type="ORF">E3T25_13985</name>
</gene>
<dbReference type="Proteomes" id="UP000297851">
    <property type="component" value="Unassembled WGS sequence"/>
</dbReference>
<evidence type="ECO:0000313" key="2">
    <source>
        <dbReference type="Proteomes" id="UP000297851"/>
    </source>
</evidence>
<protein>
    <recommendedName>
        <fullName evidence="3">LLM class flavin-dependent oxidoreductase</fullName>
    </recommendedName>
</protein>
<dbReference type="RefSeq" id="WP_134374953.1">
    <property type="nucleotide sequence ID" value="NZ_SOGO01000038.1"/>
</dbReference>
<evidence type="ECO:0008006" key="3">
    <source>
        <dbReference type="Google" id="ProtNLM"/>
    </source>
</evidence>
<accession>A0ABY2J881</accession>
<dbReference type="EMBL" id="SOGO01000038">
    <property type="protein sequence ID" value="TFC99901.1"/>
    <property type="molecule type" value="Genomic_DNA"/>
</dbReference>